<dbReference type="AlphaFoldDB" id="G6YG91"/>
<protein>
    <submittedName>
        <fullName evidence="1">Transcription factor</fullName>
    </submittedName>
</protein>
<keyword evidence="2" id="KW-1185">Reference proteome</keyword>
<dbReference type="InterPro" id="IPR011660">
    <property type="entry name" value="VapB-like"/>
</dbReference>
<reference evidence="1 2" key="1">
    <citation type="journal article" date="2012" name="J. Bacteriol.">
        <title>Draft Genome Sequence of Plant Growth-Promoting Rhizobium Mesorhizobium amorphae, Isolated from Zinc-Lead Mine Tailings.</title>
        <authorList>
            <person name="Hao X."/>
            <person name="Lin Y."/>
            <person name="Johnstone L."/>
            <person name="Baltrus D.A."/>
            <person name="Miller S.J."/>
            <person name="Wei G."/>
            <person name="Rensing C."/>
        </authorList>
    </citation>
    <scope>NUCLEOTIDE SEQUENCE [LARGE SCALE GENOMIC DNA]</scope>
    <source>
        <strain evidence="1 2">CCNWGS0123</strain>
    </source>
</reference>
<accession>G6YG91</accession>
<dbReference type="Pfam" id="PF07704">
    <property type="entry name" value="PSK_trans_fac"/>
    <property type="match status" value="1"/>
</dbReference>
<dbReference type="Proteomes" id="UP000002949">
    <property type="component" value="Unassembled WGS sequence"/>
</dbReference>
<name>G6YG91_9HYPH</name>
<evidence type="ECO:0000313" key="2">
    <source>
        <dbReference type="Proteomes" id="UP000002949"/>
    </source>
</evidence>
<proteinExistence type="predicted"/>
<gene>
    <name evidence="1" type="ORF">MEA186_24997</name>
</gene>
<evidence type="ECO:0000313" key="1">
    <source>
        <dbReference type="EMBL" id="EHH09272.1"/>
    </source>
</evidence>
<dbReference type="eggNOG" id="COG4423">
    <property type="taxonomic scope" value="Bacteria"/>
</dbReference>
<organism evidence="1 2">
    <name type="scientific">Mesorhizobium amorphae CCNWGS0123</name>
    <dbReference type="NCBI Taxonomy" id="1082933"/>
    <lineage>
        <taxon>Bacteria</taxon>
        <taxon>Pseudomonadati</taxon>
        <taxon>Pseudomonadota</taxon>
        <taxon>Alphaproteobacteria</taxon>
        <taxon>Hyphomicrobiales</taxon>
        <taxon>Phyllobacteriaceae</taxon>
        <taxon>Mesorhizobium</taxon>
    </lineage>
</organism>
<dbReference type="PATRIC" id="fig|1082933.3.peg.4845"/>
<sequence>MEPVVSLNIKNPATVALAEELARRQGISKTAAIHQALSERLHRMGFGDAAQERLLAELRAIRERLARLPDRDNRTDEEIIGYDEHGIPN</sequence>
<dbReference type="EMBL" id="AGSN01000174">
    <property type="protein sequence ID" value="EHH09272.1"/>
    <property type="molecule type" value="Genomic_DNA"/>
</dbReference>